<dbReference type="GO" id="GO:0044010">
    <property type="term" value="P:single-species biofilm formation"/>
    <property type="evidence" value="ECO:0007669"/>
    <property type="project" value="TreeGrafter"/>
</dbReference>
<dbReference type="InterPro" id="IPR036814">
    <property type="entry name" value="YqcC-like_sf"/>
</dbReference>
<keyword evidence="3" id="KW-1185">Reference proteome</keyword>
<dbReference type="SUPFAM" id="SSF158452">
    <property type="entry name" value="YqcC-like"/>
    <property type="match status" value="1"/>
</dbReference>
<dbReference type="PANTHER" id="PTHR39586">
    <property type="entry name" value="CYTOPLASMIC PROTEIN-RELATED"/>
    <property type="match status" value="1"/>
</dbReference>
<gene>
    <name evidence="2" type="ORF">GCM10007894_07100</name>
</gene>
<dbReference type="PIRSF" id="PIRSF006257">
    <property type="entry name" value="UCP006257"/>
    <property type="match status" value="1"/>
</dbReference>
<dbReference type="Pfam" id="PF04287">
    <property type="entry name" value="DUF446"/>
    <property type="match status" value="1"/>
</dbReference>
<sequence length="106" mass="11988">MTKTAQLQQLLAQLQAEMQQCGMWQSQPPSPQALASEQPFCVDTLRFEQWLQFIFLPKMTLLLNSGRPLPSSSGIAAMAQVAWRQRLDVGKLLAIINQFDEQITLK</sequence>
<organism evidence="2 3">
    <name type="scientific">Paraferrimonas haliotis</name>
    <dbReference type="NCBI Taxonomy" id="2013866"/>
    <lineage>
        <taxon>Bacteria</taxon>
        <taxon>Pseudomonadati</taxon>
        <taxon>Pseudomonadota</taxon>
        <taxon>Gammaproteobacteria</taxon>
        <taxon>Alteromonadales</taxon>
        <taxon>Ferrimonadaceae</taxon>
        <taxon>Paraferrimonas</taxon>
    </lineage>
</organism>
<dbReference type="InterPro" id="IPR023376">
    <property type="entry name" value="YqcC-like_dom"/>
</dbReference>
<dbReference type="Gene3D" id="1.20.1440.40">
    <property type="entry name" value="YqcC-like"/>
    <property type="match status" value="1"/>
</dbReference>
<proteinExistence type="predicted"/>
<evidence type="ECO:0000313" key="2">
    <source>
        <dbReference type="EMBL" id="GLS82733.1"/>
    </source>
</evidence>
<feature type="domain" description="YqcC-like" evidence="1">
    <location>
        <begin position="6"/>
        <end position="101"/>
    </location>
</feature>
<dbReference type="RefSeq" id="WP_095498851.1">
    <property type="nucleotide sequence ID" value="NZ_BSPO01000002.1"/>
</dbReference>
<evidence type="ECO:0000313" key="3">
    <source>
        <dbReference type="Proteomes" id="UP001157439"/>
    </source>
</evidence>
<name>A0AA37TN09_9GAMM</name>
<accession>A0AA37TN09</accession>
<dbReference type="InterPro" id="IPR007384">
    <property type="entry name" value="UCP006257"/>
</dbReference>
<dbReference type="PANTHER" id="PTHR39586:SF1">
    <property type="entry name" value="CYTOPLASMIC PROTEIN"/>
    <property type="match status" value="1"/>
</dbReference>
<comment type="caution">
    <text evidence="2">The sequence shown here is derived from an EMBL/GenBank/DDBJ whole genome shotgun (WGS) entry which is preliminary data.</text>
</comment>
<dbReference type="AlphaFoldDB" id="A0AA37TN09"/>
<protein>
    <recommendedName>
        <fullName evidence="1">YqcC-like domain-containing protein</fullName>
    </recommendedName>
</protein>
<dbReference type="Proteomes" id="UP001157439">
    <property type="component" value="Unassembled WGS sequence"/>
</dbReference>
<reference evidence="2 3" key="1">
    <citation type="journal article" date="2014" name="Int. J. Syst. Evol. Microbiol.">
        <title>Complete genome sequence of Corynebacterium casei LMG S-19264T (=DSM 44701T), isolated from a smear-ripened cheese.</title>
        <authorList>
            <consortium name="US DOE Joint Genome Institute (JGI-PGF)"/>
            <person name="Walter F."/>
            <person name="Albersmeier A."/>
            <person name="Kalinowski J."/>
            <person name="Ruckert C."/>
        </authorList>
    </citation>
    <scope>NUCLEOTIDE SEQUENCE [LARGE SCALE GENOMIC DNA]</scope>
    <source>
        <strain evidence="2 3">NBRC 112785</strain>
    </source>
</reference>
<evidence type="ECO:0000259" key="1">
    <source>
        <dbReference type="Pfam" id="PF04287"/>
    </source>
</evidence>
<dbReference type="EMBL" id="BSPO01000002">
    <property type="protein sequence ID" value="GLS82733.1"/>
    <property type="molecule type" value="Genomic_DNA"/>
</dbReference>